<dbReference type="AlphaFoldDB" id="A0A4C1T3W2"/>
<evidence type="ECO:0008006" key="3">
    <source>
        <dbReference type="Google" id="ProtNLM"/>
    </source>
</evidence>
<evidence type="ECO:0000313" key="2">
    <source>
        <dbReference type="Proteomes" id="UP000299102"/>
    </source>
</evidence>
<comment type="caution">
    <text evidence="1">The sequence shown here is derived from an EMBL/GenBank/DDBJ whole genome shotgun (WGS) entry which is preliminary data.</text>
</comment>
<keyword evidence="2" id="KW-1185">Reference proteome</keyword>
<evidence type="ECO:0000313" key="1">
    <source>
        <dbReference type="EMBL" id="GBP08886.1"/>
    </source>
</evidence>
<accession>A0A4C1T3W2</accession>
<reference evidence="1 2" key="1">
    <citation type="journal article" date="2019" name="Commun. Biol.">
        <title>The bagworm genome reveals a unique fibroin gene that provides high tensile strength.</title>
        <authorList>
            <person name="Kono N."/>
            <person name="Nakamura H."/>
            <person name="Ohtoshi R."/>
            <person name="Tomita M."/>
            <person name="Numata K."/>
            <person name="Arakawa K."/>
        </authorList>
    </citation>
    <scope>NUCLEOTIDE SEQUENCE [LARGE SCALE GENOMIC DNA]</scope>
</reference>
<sequence>MFIEFVTDDYLNTLGDLRQQPIRISVKLSDTYTPAKKLSRFLVQHANLNYKTGTQNSNSKRKANRTCLENLTKQSTDSTTSQIWNKINRFCVQMAIRHKGHLYIGFPCRPILIANHCGKEWARYAFDDNFSTSFRSAEIFRDLNCGRHVDKDKACVMEKPITMLELCSCLHKVNGTSPGFDRISYQMVKSLSHSSKTILLETYSNILHSGVIPHSWKLAVIVPMTLELSFNIATFMLLKLLRELL</sequence>
<protein>
    <recommendedName>
        <fullName evidence="3">RNA-directed DNA polymerase from mobile element jockey</fullName>
    </recommendedName>
</protein>
<dbReference type="OrthoDB" id="8067603at2759"/>
<dbReference type="Proteomes" id="UP000299102">
    <property type="component" value="Unassembled WGS sequence"/>
</dbReference>
<proteinExistence type="predicted"/>
<organism evidence="1 2">
    <name type="scientific">Eumeta variegata</name>
    <name type="common">Bagworm moth</name>
    <name type="synonym">Eumeta japonica</name>
    <dbReference type="NCBI Taxonomy" id="151549"/>
    <lineage>
        <taxon>Eukaryota</taxon>
        <taxon>Metazoa</taxon>
        <taxon>Ecdysozoa</taxon>
        <taxon>Arthropoda</taxon>
        <taxon>Hexapoda</taxon>
        <taxon>Insecta</taxon>
        <taxon>Pterygota</taxon>
        <taxon>Neoptera</taxon>
        <taxon>Endopterygota</taxon>
        <taxon>Lepidoptera</taxon>
        <taxon>Glossata</taxon>
        <taxon>Ditrysia</taxon>
        <taxon>Tineoidea</taxon>
        <taxon>Psychidae</taxon>
        <taxon>Oiketicinae</taxon>
        <taxon>Eumeta</taxon>
    </lineage>
</organism>
<name>A0A4C1T3W2_EUMVA</name>
<gene>
    <name evidence="1" type="ORF">EVAR_70583_1</name>
</gene>
<dbReference type="EMBL" id="BGZK01004424">
    <property type="protein sequence ID" value="GBP08886.1"/>
    <property type="molecule type" value="Genomic_DNA"/>
</dbReference>